<evidence type="ECO:0000313" key="3">
    <source>
        <dbReference type="EMBL" id="CAA9575168.1"/>
    </source>
</evidence>
<protein>
    <recommendedName>
        <fullName evidence="4">Excalibur calcium-binding domain-containing protein</fullName>
    </recommendedName>
</protein>
<evidence type="ECO:0000256" key="1">
    <source>
        <dbReference type="SAM" id="MobiDB-lite"/>
    </source>
</evidence>
<feature type="signal peptide" evidence="2">
    <location>
        <begin position="1"/>
        <end position="27"/>
    </location>
</feature>
<accession>A0A6J4VER5</accession>
<proteinExistence type="predicted"/>
<gene>
    <name evidence="3" type="ORF">AVDCRST_MAG59-4028</name>
</gene>
<organism evidence="3">
    <name type="scientific">uncultured Thermomicrobiales bacterium</name>
    <dbReference type="NCBI Taxonomy" id="1645740"/>
    <lineage>
        <taxon>Bacteria</taxon>
        <taxon>Pseudomonadati</taxon>
        <taxon>Thermomicrobiota</taxon>
        <taxon>Thermomicrobia</taxon>
        <taxon>Thermomicrobiales</taxon>
        <taxon>environmental samples</taxon>
    </lineage>
</organism>
<feature type="chain" id="PRO_5027028189" description="Excalibur calcium-binding domain-containing protein" evidence="2">
    <location>
        <begin position="28"/>
        <end position="207"/>
    </location>
</feature>
<feature type="compositionally biased region" description="Low complexity" evidence="1">
    <location>
        <begin position="124"/>
        <end position="165"/>
    </location>
</feature>
<evidence type="ECO:0000256" key="2">
    <source>
        <dbReference type="SAM" id="SignalP"/>
    </source>
</evidence>
<keyword evidence="2" id="KW-0732">Signal</keyword>
<dbReference type="EMBL" id="CADCWF010000296">
    <property type="protein sequence ID" value="CAA9575168.1"/>
    <property type="molecule type" value="Genomic_DNA"/>
</dbReference>
<name>A0A6J4VER5_9BACT</name>
<reference evidence="3" key="1">
    <citation type="submission" date="2020-02" db="EMBL/GenBank/DDBJ databases">
        <authorList>
            <person name="Meier V. D."/>
        </authorList>
    </citation>
    <scope>NUCLEOTIDE SEQUENCE</scope>
    <source>
        <strain evidence="3">AVDCRST_MAG59</strain>
    </source>
</reference>
<feature type="region of interest" description="Disordered" evidence="1">
    <location>
        <begin position="63"/>
        <end position="85"/>
    </location>
</feature>
<dbReference type="AlphaFoldDB" id="A0A6J4VER5"/>
<feature type="compositionally biased region" description="Polar residues" evidence="1">
    <location>
        <begin position="69"/>
        <end position="83"/>
    </location>
</feature>
<feature type="region of interest" description="Disordered" evidence="1">
    <location>
        <begin position="124"/>
        <end position="167"/>
    </location>
</feature>
<evidence type="ECO:0008006" key="4">
    <source>
        <dbReference type="Google" id="ProtNLM"/>
    </source>
</evidence>
<sequence>MLRLTRPLAVAALGCALALSTSSAALAQEPGTDEREVAVGDDVGNIAVDAADVDPAPDSPTTIAVGGDSNETVPQPDLSSVPTSGGDGVFSAPTGIAQAPTGVIEPATIAAAPAAPVEAAPVEAAPAETAPVEAAPAEAAPAESAPVEAAPVEAAPAAAPAESAPAPGPACGYPSWYDAQLALEADAALAATLDADNDGIACEEAMS</sequence>